<evidence type="ECO:0000259" key="5">
    <source>
        <dbReference type="Pfam" id="PF01343"/>
    </source>
</evidence>
<dbReference type="STRING" id="897.B2D07_15850"/>
<keyword evidence="2" id="KW-0645">Protease</keyword>
<organism evidence="6 7">
    <name type="scientific">Desulfococcus multivorans DSM 2059</name>
    <dbReference type="NCBI Taxonomy" id="1121405"/>
    <lineage>
        <taxon>Bacteria</taxon>
        <taxon>Pseudomonadati</taxon>
        <taxon>Thermodesulfobacteriota</taxon>
        <taxon>Desulfobacteria</taxon>
        <taxon>Desulfobacterales</taxon>
        <taxon>Desulfococcaceae</taxon>
        <taxon>Desulfococcus</taxon>
    </lineage>
</organism>
<evidence type="ECO:0000256" key="4">
    <source>
        <dbReference type="ARBA" id="ARBA00022825"/>
    </source>
</evidence>
<evidence type="ECO:0000256" key="2">
    <source>
        <dbReference type="ARBA" id="ARBA00022670"/>
    </source>
</evidence>
<dbReference type="PANTHER" id="PTHR42987:SF4">
    <property type="entry name" value="PROTEASE SOHB-RELATED"/>
    <property type="match status" value="1"/>
</dbReference>
<sequence length="368" mass="40741">MNKRIVAQVEMAPYILKRARLRDRLLCRMERYHALRRGRGWRAVLLLALWMTTGLGCSPRIRLLSHGEDPLCEYTLEGTGRQKVLVIPIRGVLSDVPRRGWVGTRPSVVAETAARLRKAEKDDRIRAVVLKIDSPGGAVTAGDLLYHEIQRFKERTGAGVVVAMMNVAASGAYYISLPADHILAHPTTVTGSVGVVFLQPEITGFMDKIGLDLDVYKTGRNKDMGTLFRKPTDEERRIMEGLIDHLGHRFLALVRRHRPITDAALDTIATARIFLAEEALALGMIDEIGYLDDALARARTLAGLPSDARVVVYRRSEIADDTVYGAGAALWGGGRSFSIFPTGAPEAADWGRFETGFHYLWYPGAAHE</sequence>
<dbReference type="InterPro" id="IPR002142">
    <property type="entry name" value="Peptidase_S49"/>
</dbReference>
<gene>
    <name evidence="6" type="ORF">dsmv_0640</name>
</gene>
<dbReference type="MEROPS" id="S49.A08"/>
<dbReference type="PANTHER" id="PTHR42987">
    <property type="entry name" value="PEPTIDASE S49"/>
    <property type="match status" value="1"/>
</dbReference>
<dbReference type="Proteomes" id="UP000014977">
    <property type="component" value="Unassembled WGS sequence"/>
</dbReference>
<keyword evidence="4" id="KW-0720">Serine protease</keyword>
<dbReference type="Gene3D" id="3.90.226.10">
    <property type="entry name" value="2-enoyl-CoA Hydratase, Chain A, domain 1"/>
    <property type="match status" value="1"/>
</dbReference>
<dbReference type="GO" id="GO:0006508">
    <property type="term" value="P:proteolysis"/>
    <property type="evidence" value="ECO:0007669"/>
    <property type="project" value="UniProtKB-KW"/>
</dbReference>
<dbReference type="eggNOG" id="COG0616">
    <property type="taxonomic scope" value="Bacteria"/>
</dbReference>
<dbReference type="InterPro" id="IPR047272">
    <property type="entry name" value="S49_SppA_C"/>
</dbReference>
<proteinExistence type="inferred from homology"/>
<dbReference type="GO" id="GO:0008236">
    <property type="term" value="F:serine-type peptidase activity"/>
    <property type="evidence" value="ECO:0007669"/>
    <property type="project" value="UniProtKB-KW"/>
</dbReference>
<dbReference type="EMBL" id="ATHJ01000105">
    <property type="protein sequence ID" value="EPR35935.1"/>
    <property type="molecule type" value="Genomic_DNA"/>
</dbReference>
<dbReference type="SUPFAM" id="SSF52096">
    <property type="entry name" value="ClpP/crotonase"/>
    <property type="match status" value="1"/>
</dbReference>
<dbReference type="InterPro" id="IPR004635">
    <property type="entry name" value="Pept_S49_SppA"/>
</dbReference>
<name>S7TH51_DESML</name>
<evidence type="ECO:0000313" key="6">
    <source>
        <dbReference type="EMBL" id="EPR35935.1"/>
    </source>
</evidence>
<keyword evidence="3" id="KW-0378">Hydrolase</keyword>
<comment type="similarity">
    <text evidence="1">Belongs to the peptidase S49 family.</text>
</comment>
<dbReference type="AlphaFoldDB" id="S7TH51"/>
<evidence type="ECO:0000256" key="3">
    <source>
        <dbReference type="ARBA" id="ARBA00022801"/>
    </source>
</evidence>
<accession>S7TH51</accession>
<evidence type="ECO:0000256" key="1">
    <source>
        <dbReference type="ARBA" id="ARBA00008683"/>
    </source>
</evidence>
<feature type="domain" description="Peptidase S49" evidence="5">
    <location>
        <begin position="157"/>
        <end position="304"/>
    </location>
</feature>
<comment type="caution">
    <text evidence="6">The sequence shown here is derived from an EMBL/GenBank/DDBJ whole genome shotgun (WGS) entry which is preliminary data.</text>
</comment>
<reference evidence="6 7" key="1">
    <citation type="journal article" date="2013" name="Genome Announc.">
        <title>Draft genome sequences for three mercury-methylating, sulfate-reducing bacteria.</title>
        <authorList>
            <person name="Brown S.D."/>
            <person name="Hurt R.A.Jr."/>
            <person name="Gilmour C.C."/>
            <person name="Elias D.A."/>
        </authorList>
    </citation>
    <scope>NUCLEOTIDE SEQUENCE [LARGE SCALE GENOMIC DNA]</scope>
    <source>
        <strain evidence="6 7">DSM 2059</strain>
    </source>
</reference>
<dbReference type="NCBIfam" id="TIGR00706">
    <property type="entry name" value="SppA_dom"/>
    <property type="match status" value="1"/>
</dbReference>
<keyword evidence="7" id="KW-1185">Reference proteome</keyword>
<evidence type="ECO:0000313" key="7">
    <source>
        <dbReference type="Proteomes" id="UP000014977"/>
    </source>
</evidence>
<dbReference type="CDD" id="cd07023">
    <property type="entry name" value="S49_Sppa_N_C"/>
    <property type="match status" value="1"/>
</dbReference>
<dbReference type="Pfam" id="PF01343">
    <property type="entry name" value="Peptidase_S49"/>
    <property type="match status" value="1"/>
</dbReference>
<dbReference type="Gene3D" id="6.20.330.10">
    <property type="match status" value="1"/>
</dbReference>
<protein>
    <submittedName>
        <fullName evidence="6">Signal peptide peptidase SppA, 36K type</fullName>
    </submittedName>
</protein>
<dbReference type="InterPro" id="IPR029045">
    <property type="entry name" value="ClpP/crotonase-like_dom_sf"/>
</dbReference>